<protein>
    <submittedName>
        <fullName evidence="1">Uncharacterized protein</fullName>
    </submittedName>
</protein>
<dbReference type="EMBL" id="MU275853">
    <property type="protein sequence ID" value="KAI0051311.1"/>
    <property type="molecule type" value="Genomic_DNA"/>
</dbReference>
<reference evidence="1" key="1">
    <citation type="submission" date="2021-02" db="EMBL/GenBank/DDBJ databases">
        <authorList>
            <consortium name="DOE Joint Genome Institute"/>
            <person name="Ahrendt S."/>
            <person name="Looney B.P."/>
            <person name="Miyauchi S."/>
            <person name="Morin E."/>
            <person name="Drula E."/>
            <person name="Courty P.E."/>
            <person name="Chicoki N."/>
            <person name="Fauchery L."/>
            <person name="Kohler A."/>
            <person name="Kuo A."/>
            <person name="Labutti K."/>
            <person name="Pangilinan J."/>
            <person name="Lipzen A."/>
            <person name="Riley R."/>
            <person name="Andreopoulos W."/>
            <person name="He G."/>
            <person name="Johnson J."/>
            <person name="Barry K.W."/>
            <person name="Grigoriev I.V."/>
            <person name="Nagy L."/>
            <person name="Hibbett D."/>
            <person name="Henrissat B."/>
            <person name="Matheny P.B."/>
            <person name="Labbe J."/>
            <person name="Martin F."/>
        </authorList>
    </citation>
    <scope>NUCLEOTIDE SEQUENCE</scope>
    <source>
        <strain evidence="1">FP105234-sp</strain>
    </source>
</reference>
<gene>
    <name evidence="1" type="ORF">FA95DRAFT_1602782</name>
</gene>
<accession>A0ACB8S558</accession>
<proteinExistence type="predicted"/>
<comment type="caution">
    <text evidence="1">The sequence shown here is derived from an EMBL/GenBank/DDBJ whole genome shotgun (WGS) entry which is preliminary data.</text>
</comment>
<reference evidence="1" key="2">
    <citation type="journal article" date="2022" name="New Phytol.">
        <title>Evolutionary transition to the ectomycorrhizal habit in the genomes of a hyperdiverse lineage of mushroom-forming fungi.</title>
        <authorList>
            <person name="Looney B."/>
            <person name="Miyauchi S."/>
            <person name="Morin E."/>
            <person name="Drula E."/>
            <person name="Courty P.E."/>
            <person name="Kohler A."/>
            <person name="Kuo A."/>
            <person name="LaButti K."/>
            <person name="Pangilinan J."/>
            <person name="Lipzen A."/>
            <person name="Riley R."/>
            <person name="Andreopoulos W."/>
            <person name="He G."/>
            <person name="Johnson J."/>
            <person name="Nolan M."/>
            <person name="Tritt A."/>
            <person name="Barry K.W."/>
            <person name="Grigoriev I.V."/>
            <person name="Nagy L.G."/>
            <person name="Hibbett D."/>
            <person name="Henrissat B."/>
            <person name="Matheny P.B."/>
            <person name="Labbe J."/>
            <person name="Martin F.M."/>
        </authorList>
    </citation>
    <scope>NUCLEOTIDE SEQUENCE</scope>
    <source>
        <strain evidence="1">FP105234-sp</strain>
    </source>
</reference>
<sequence length="145" mass="16359">MSLSTVHTSFTKDAYFRSPDGSILLLCGNTGFRVHAGLLAQHTSVFTVTTTGHNASTEDFDGCPIFGLNAAARDIRELLTLLYKRRFGQFKGALPLTVIARVLPLAVSYRLHAVWEELIEHLQFYFPRGLEDLRLQRLQGYEDEE</sequence>
<keyword evidence="2" id="KW-1185">Reference proteome</keyword>
<name>A0ACB8S558_9AGAM</name>
<evidence type="ECO:0000313" key="2">
    <source>
        <dbReference type="Proteomes" id="UP000814033"/>
    </source>
</evidence>
<dbReference type="Proteomes" id="UP000814033">
    <property type="component" value="Unassembled WGS sequence"/>
</dbReference>
<organism evidence="1 2">
    <name type="scientific">Auriscalpium vulgare</name>
    <dbReference type="NCBI Taxonomy" id="40419"/>
    <lineage>
        <taxon>Eukaryota</taxon>
        <taxon>Fungi</taxon>
        <taxon>Dikarya</taxon>
        <taxon>Basidiomycota</taxon>
        <taxon>Agaricomycotina</taxon>
        <taxon>Agaricomycetes</taxon>
        <taxon>Russulales</taxon>
        <taxon>Auriscalpiaceae</taxon>
        <taxon>Auriscalpium</taxon>
    </lineage>
</organism>
<evidence type="ECO:0000313" key="1">
    <source>
        <dbReference type="EMBL" id="KAI0051311.1"/>
    </source>
</evidence>